<feature type="compositionally biased region" description="Acidic residues" evidence="1">
    <location>
        <begin position="903"/>
        <end position="926"/>
    </location>
</feature>
<feature type="compositionally biased region" description="Basic and acidic residues" evidence="1">
    <location>
        <begin position="733"/>
        <end position="751"/>
    </location>
</feature>
<dbReference type="EMBL" id="JARKIF010000031">
    <property type="protein sequence ID" value="KAJ7612134.1"/>
    <property type="molecule type" value="Genomic_DNA"/>
</dbReference>
<feature type="compositionally biased region" description="Acidic residues" evidence="1">
    <location>
        <begin position="752"/>
        <end position="763"/>
    </location>
</feature>
<sequence length="926" mass="105140">MLCSECCVAAHARLPLHRIYRWNGFFFAKHNLKSLGLRVQLGHHPTGSSCAAPHPAHEGFIVLHDNGFHEVAVDFCGCENQLLRFGWYPSTDKRPRTCATFVALDRFTLSSHQSKMTAYDFYCVLERLTDNTGLEPPDRYEPFLRMARQWRHLHLLKRAGRGHAASGCAGTGSGELARLCPICPRPQVNLPEGFENAPPQDQCLYVMVLAFDACFRLKRRLISSELRNPGLGTGWGYVVEPEPYREYLKTVTDQKEMSTCSGLAALDYANTKFSRGYATTGVVMGVCARHEFVQPNGVGDLQKGERFANTDWVFASILRHLDPRIRKIISYDIVCQWAVYVVERLKELPPLMRLLMLLHLFRFVIPKMHIHGHTRDCQVRYSLNFVPGSGQTDGEGIERPWASIGGIATSTRVSGPGARHDALDCHWSFWNWLKTIGLPALLRRRLEVARKEELVQKEAFEDFTLQQSEHVPKWRKMVEEYEADGSKPNPYESSVKGLTEAEVRKRLEEEEEKEVALGRTRVHDVSPSAFITLGLELEDSQRKIRLQVELKRSSSAASSRESLKQLRGKFNRRLVRFRTLQATYQPAAILQLTNRDVPPEELPEQVPLMLPSALPIHLQSPPGCMAGLADIENALREAQCSSSLVRLRNQLTMKSWLLVYKKNQSRHQAQNTRSRTLVAKNESKIRGHSEKFQMAWQARLSLAGGDEAAVGWPKLRKVDIRCMENPDDLAKKGEKCKRATDRAHQLRRENGLPEEDVEMGDEEGSARAGEKFREVSWIWTMTGLSGTDMDLEEPLRIEWAKAWARSRRWEEERRMLEEEWRRLGASHQHSERAWEARGATVPVGVIDGEIAEGKLAYAMKQAHMYRELQARAEARHRPEALLYGFSVAAEEPEEEGEGHVSAGEDEDARGGIDSEEELLMGGEVDN</sequence>
<gene>
    <name evidence="3" type="ORF">FB45DRAFT_981911</name>
</gene>
<comment type="caution">
    <text evidence="3">The sequence shown here is derived from an EMBL/GenBank/DDBJ whole genome shotgun (WGS) entry which is preliminary data.</text>
</comment>
<dbReference type="Pfam" id="PF18758">
    <property type="entry name" value="KDZ"/>
    <property type="match status" value="1"/>
</dbReference>
<keyword evidence="4" id="KW-1185">Reference proteome</keyword>
<dbReference type="InterPro" id="IPR041457">
    <property type="entry name" value="CxC2_KDZ-assoc"/>
</dbReference>
<proteinExistence type="predicted"/>
<feature type="region of interest" description="Disordered" evidence="1">
    <location>
        <begin position="733"/>
        <end position="766"/>
    </location>
</feature>
<evidence type="ECO:0000256" key="1">
    <source>
        <dbReference type="SAM" id="MobiDB-lite"/>
    </source>
</evidence>
<evidence type="ECO:0000313" key="4">
    <source>
        <dbReference type="Proteomes" id="UP001221142"/>
    </source>
</evidence>
<name>A0AAD7FD86_9AGAR</name>
<protein>
    <recommendedName>
        <fullName evidence="2">CxC2-like cysteine cluster KDZ transposase-associated domain-containing protein</fullName>
    </recommendedName>
</protein>
<accession>A0AAD7FD86</accession>
<feature type="domain" description="CxC2-like cysteine cluster KDZ transposase-associated" evidence="2">
    <location>
        <begin position="32"/>
        <end position="133"/>
    </location>
</feature>
<feature type="region of interest" description="Disordered" evidence="1">
    <location>
        <begin position="887"/>
        <end position="926"/>
    </location>
</feature>
<dbReference type="Proteomes" id="UP001221142">
    <property type="component" value="Unassembled WGS sequence"/>
</dbReference>
<dbReference type="InterPro" id="IPR040521">
    <property type="entry name" value="KDZ"/>
</dbReference>
<organism evidence="3 4">
    <name type="scientific">Roridomyces roridus</name>
    <dbReference type="NCBI Taxonomy" id="1738132"/>
    <lineage>
        <taxon>Eukaryota</taxon>
        <taxon>Fungi</taxon>
        <taxon>Dikarya</taxon>
        <taxon>Basidiomycota</taxon>
        <taxon>Agaricomycotina</taxon>
        <taxon>Agaricomycetes</taxon>
        <taxon>Agaricomycetidae</taxon>
        <taxon>Agaricales</taxon>
        <taxon>Marasmiineae</taxon>
        <taxon>Mycenaceae</taxon>
        <taxon>Roridomyces</taxon>
    </lineage>
</organism>
<reference evidence="3" key="1">
    <citation type="submission" date="2023-03" db="EMBL/GenBank/DDBJ databases">
        <title>Massive genome expansion in bonnet fungi (Mycena s.s.) driven by repeated elements and novel gene families across ecological guilds.</title>
        <authorList>
            <consortium name="Lawrence Berkeley National Laboratory"/>
            <person name="Harder C.B."/>
            <person name="Miyauchi S."/>
            <person name="Viragh M."/>
            <person name="Kuo A."/>
            <person name="Thoen E."/>
            <person name="Andreopoulos B."/>
            <person name="Lu D."/>
            <person name="Skrede I."/>
            <person name="Drula E."/>
            <person name="Henrissat B."/>
            <person name="Morin E."/>
            <person name="Kohler A."/>
            <person name="Barry K."/>
            <person name="LaButti K."/>
            <person name="Morin E."/>
            <person name="Salamov A."/>
            <person name="Lipzen A."/>
            <person name="Mereny Z."/>
            <person name="Hegedus B."/>
            <person name="Baldrian P."/>
            <person name="Stursova M."/>
            <person name="Weitz H."/>
            <person name="Taylor A."/>
            <person name="Grigoriev I.V."/>
            <person name="Nagy L.G."/>
            <person name="Martin F."/>
            <person name="Kauserud H."/>
        </authorList>
    </citation>
    <scope>NUCLEOTIDE SEQUENCE</scope>
    <source>
        <strain evidence="3">9284</strain>
    </source>
</reference>
<evidence type="ECO:0000259" key="2">
    <source>
        <dbReference type="Pfam" id="PF18803"/>
    </source>
</evidence>
<dbReference type="PANTHER" id="PTHR33096">
    <property type="entry name" value="CXC2 DOMAIN-CONTAINING PROTEIN"/>
    <property type="match status" value="1"/>
</dbReference>
<dbReference type="AlphaFoldDB" id="A0AAD7FD86"/>
<dbReference type="Pfam" id="PF18803">
    <property type="entry name" value="CxC2"/>
    <property type="match status" value="1"/>
</dbReference>
<dbReference type="PANTHER" id="PTHR33096:SF1">
    <property type="entry name" value="CXC1-LIKE CYSTEINE CLUSTER ASSOCIATED WITH KDZ TRANSPOSASES DOMAIN-CONTAINING PROTEIN"/>
    <property type="match status" value="1"/>
</dbReference>
<evidence type="ECO:0000313" key="3">
    <source>
        <dbReference type="EMBL" id="KAJ7612134.1"/>
    </source>
</evidence>